<keyword evidence="2" id="KW-1185">Reference proteome</keyword>
<organism evidence="1 2">
    <name type="scientific">Paramuricea clavata</name>
    <name type="common">Red gorgonian</name>
    <name type="synonym">Violescent sea-whip</name>
    <dbReference type="NCBI Taxonomy" id="317549"/>
    <lineage>
        <taxon>Eukaryota</taxon>
        <taxon>Metazoa</taxon>
        <taxon>Cnidaria</taxon>
        <taxon>Anthozoa</taxon>
        <taxon>Octocorallia</taxon>
        <taxon>Malacalcyonacea</taxon>
        <taxon>Plexauridae</taxon>
        <taxon>Paramuricea</taxon>
    </lineage>
</organism>
<dbReference type="CDD" id="cd08946">
    <property type="entry name" value="SDR_e"/>
    <property type="match status" value="1"/>
</dbReference>
<dbReference type="OrthoDB" id="16464at2759"/>
<gene>
    <name evidence="1" type="ORF">PACLA_8A061691</name>
</gene>
<sequence length="352" mass="38773">YLSCEQEMEDVHTNGKATNGTNGCHHLGTNNGTENMAPGEHVLVTGGAGYLGSTLVPMLLNSGCFVTVYDAFLWGVNSLLHLAGHPNLRLVRGDVLDRAHLKKHIQKCDAIIHLAAIVGYPACEQSPELAKSVNEQGTRNVVELMEPDQKLVYASTGSCYGAVLDGLCTEETPISPLTLYGSTKANGEKMALQAGAVCLRLATVFGVAPRLRLDLLVNDLTNKALTVKYFDVYEGHFRRTFLHVKDAARAFLFSLKNFKRMKNDVFNVGDECMNISKIGVAHVIQSRVKNCKITKSSNGQDKDKRNYEVSYEKIRRLGFQSEISLEEGVDELLQVLPCLSEDEITRARNVQN</sequence>
<accession>A0A7D9EJD2</accession>
<dbReference type="SUPFAM" id="SSF51735">
    <property type="entry name" value="NAD(P)-binding Rossmann-fold domains"/>
    <property type="match status" value="1"/>
</dbReference>
<name>A0A7D9EJD2_PARCT</name>
<reference evidence="1" key="1">
    <citation type="submission" date="2020-04" db="EMBL/GenBank/DDBJ databases">
        <authorList>
            <person name="Alioto T."/>
            <person name="Alioto T."/>
            <person name="Gomez Garrido J."/>
        </authorList>
    </citation>
    <scope>NUCLEOTIDE SEQUENCE</scope>
    <source>
        <strain evidence="1">A484AB</strain>
    </source>
</reference>
<dbReference type="Gene3D" id="3.40.50.720">
    <property type="entry name" value="NAD(P)-binding Rossmann-like Domain"/>
    <property type="match status" value="1"/>
</dbReference>
<evidence type="ECO:0000313" key="2">
    <source>
        <dbReference type="Proteomes" id="UP001152795"/>
    </source>
</evidence>
<feature type="non-terminal residue" evidence="1">
    <location>
        <position position="1"/>
    </location>
</feature>
<dbReference type="InterPro" id="IPR050177">
    <property type="entry name" value="Lipid_A_modif_metabolic_enz"/>
</dbReference>
<dbReference type="PANTHER" id="PTHR43245">
    <property type="entry name" value="BIFUNCTIONAL POLYMYXIN RESISTANCE PROTEIN ARNA"/>
    <property type="match status" value="1"/>
</dbReference>
<dbReference type="InterPro" id="IPR001509">
    <property type="entry name" value="Epimerase_deHydtase"/>
</dbReference>
<proteinExistence type="predicted"/>
<dbReference type="Proteomes" id="UP001152795">
    <property type="component" value="Unassembled WGS sequence"/>
</dbReference>
<dbReference type="PANTHER" id="PTHR43245:SF23">
    <property type="entry name" value="NAD(P)-BINDING DOMAIN-CONTAINING PROTEIN"/>
    <property type="match status" value="1"/>
</dbReference>
<protein>
    <submittedName>
        <fullName evidence="1">UDP-glucuronic acid decarboxylase 1-like isoform X2</fullName>
    </submittedName>
</protein>
<dbReference type="AlphaFoldDB" id="A0A7D9EJD2"/>
<evidence type="ECO:0000313" key="1">
    <source>
        <dbReference type="EMBL" id="CAB4009813.1"/>
    </source>
</evidence>
<dbReference type="Pfam" id="PF01370">
    <property type="entry name" value="Epimerase"/>
    <property type="match status" value="1"/>
</dbReference>
<dbReference type="InterPro" id="IPR036291">
    <property type="entry name" value="NAD(P)-bd_dom_sf"/>
</dbReference>
<comment type="caution">
    <text evidence="1">The sequence shown here is derived from an EMBL/GenBank/DDBJ whole genome shotgun (WGS) entry which is preliminary data.</text>
</comment>
<dbReference type="EMBL" id="CACRXK020006580">
    <property type="protein sequence ID" value="CAB4009813.1"/>
    <property type="molecule type" value="Genomic_DNA"/>
</dbReference>